<dbReference type="PROSITE" id="PS50003">
    <property type="entry name" value="PH_DOMAIN"/>
    <property type="match status" value="1"/>
</dbReference>
<dbReference type="InterPro" id="IPR011993">
    <property type="entry name" value="PH-like_dom_sf"/>
</dbReference>
<feature type="compositionally biased region" description="Basic and acidic residues" evidence="2">
    <location>
        <begin position="492"/>
        <end position="517"/>
    </location>
</feature>
<dbReference type="STRING" id="109895.A0A507DXY9"/>
<feature type="compositionally biased region" description="Pro residues" evidence="2">
    <location>
        <begin position="542"/>
        <end position="555"/>
    </location>
</feature>
<sequence>MLSGPNSPVDGPHSTSTLGRTPTQFITQPHSPSGSGSDGGHLPPSPAELILTRCGGWLSLLRVLIQQFDDQTSLEKHMAQSHAKTLTTWTQHPSHEREAAFSTSIGVQDLMKNLRETCGKLAAEHEAVYSVLSAQTLPALKSLEKEVHGKMTGMMQEEKEKRKERDKDEVKLRHLIKELKQALVAASNTGEVSPWTAGDPWLFNIAVKRHIHETTLKQQNHTSSLDRLENTFGVWEKNLIKNMKSALLAYTGLTSVSASSHGATALLEQALQKLDPEHEWETYRTTQLVHSFPPSGSSANLLDDYPGANDPLVNLIKEGYLLRKSKIMKKWHENWYCLTAAGWLHEFAERPRLDISDGSAHLQPAKSLWLRSCYISELGVLGRGSASEFHITHINTHAVLSKKKHVFKFSSNSMSESEAWFAAISQFVPAGHGSHACTPSISPSTSASGLPASGDSADGRRLSSASTASSTSMIGSAGGVAHPMTQSILPESHQRAEEAPRSAETLSREPSLRREDQPLPDQPLPAQSASTGIYSSATTSVAPPPAPVDFVPPPSLHDNPAVNTSRPVSHGPDIPVQSPAAAAHDTPAAAPINPDVGPMQTTATGEEPIQPTIQPTVAREEAAPQKGNPVTNMFRHAFGGK</sequence>
<feature type="compositionally biased region" description="Polar residues" evidence="2">
    <location>
        <begin position="13"/>
        <end position="28"/>
    </location>
</feature>
<evidence type="ECO:0000256" key="2">
    <source>
        <dbReference type="SAM" id="MobiDB-lite"/>
    </source>
</evidence>
<comment type="caution">
    <text evidence="4">The sequence shown here is derived from an EMBL/GenBank/DDBJ whole genome shotgun (WGS) entry which is preliminary data.</text>
</comment>
<gene>
    <name evidence="4" type="ORF">PhCBS80983_g04830</name>
</gene>
<evidence type="ECO:0000313" key="5">
    <source>
        <dbReference type="Proteomes" id="UP000318582"/>
    </source>
</evidence>
<dbReference type="InterPro" id="IPR046868">
    <property type="entry name" value="BAR_4"/>
</dbReference>
<feature type="region of interest" description="Disordered" evidence="2">
    <location>
        <begin position="1"/>
        <end position="44"/>
    </location>
</feature>
<dbReference type="InterPro" id="IPR046869">
    <property type="entry name" value="SLM1/RGC1-like_PH"/>
</dbReference>
<dbReference type="SUPFAM" id="SSF50729">
    <property type="entry name" value="PH domain-like"/>
    <property type="match status" value="1"/>
</dbReference>
<dbReference type="PANTHER" id="PTHR31941">
    <property type="entry name" value="CYTOSKELETAL SIGNALING PROTEIN SLM1"/>
    <property type="match status" value="1"/>
</dbReference>
<feature type="compositionally biased region" description="Polar residues" evidence="2">
    <location>
        <begin position="437"/>
        <end position="448"/>
    </location>
</feature>
<feature type="compositionally biased region" description="Low complexity" evidence="2">
    <location>
        <begin position="463"/>
        <end position="472"/>
    </location>
</feature>
<feature type="region of interest" description="Disordered" evidence="2">
    <location>
        <begin position="434"/>
        <end position="582"/>
    </location>
</feature>
<dbReference type="EMBL" id="QEAQ01000087">
    <property type="protein sequence ID" value="TPX56057.1"/>
    <property type="molecule type" value="Genomic_DNA"/>
</dbReference>
<proteinExistence type="predicted"/>
<dbReference type="SMART" id="SM00233">
    <property type="entry name" value="PH"/>
    <property type="match status" value="1"/>
</dbReference>
<evidence type="ECO:0000259" key="3">
    <source>
        <dbReference type="PROSITE" id="PS50003"/>
    </source>
</evidence>
<dbReference type="Gene3D" id="2.30.29.30">
    <property type="entry name" value="Pleckstrin-homology domain (PH domain)/Phosphotyrosine-binding domain (PTB)"/>
    <property type="match status" value="1"/>
</dbReference>
<evidence type="ECO:0000313" key="4">
    <source>
        <dbReference type="EMBL" id="TPX56057.1"/>
    </source>
</evidence>
<feature type="domain" description="PH" evidence="3">
    <location>
        <begin position="314"/>
        <end position="429"/>
    </location>
</feature>
<dbReference type="Pfam" id="PF20400">
    <property type="entry name" value="BAR_4"/>
    <property type="match status" value="1"/>
</dbReference>
<dbReference type="Proteomes" id="UP000318582">
    <property type="component" value="Unassembled WGS sequence"/>
</dbReference>
<organism evidence="4 5">
    <name type="scientific">Powellomyces hirtus</name>
    <dbReference type="NCBI Taxonomy" id="109895"/>
    <lineage>
        <taxon>Eukaryota</taxon>
        <taxon>Fungi</taxon>
        <taxon>Fungi incertae sedis</taxon>
        <taxon>Chytridiomycota</taxon>
        <taxon>Chytridiomycota incertae sedis</taxon>
        <taxon>Chytridiomycetes</taxon>
        <taxon>Spizellomycetales</taxon>
        <taxon>Powellomycetaceae</taxon>
        <taxon>Powellomyces</taxon>
    </lineage>
</organism>
<keyword evidence="1" id="KW-0597">Phosphoprotein</keyword>
<protein>
    <recommendedName>
        <fullName evidence="3">PH domain-containing protein</fullName>
    </recommendedName>
</protein>
<dbReference type="PANTHER" id="PTHR31941:SF1">
    <property type="entry name" value="CYTOSKELETAL SIGNALING PROTEIN SLM1"/>
    <property type="match status" value="1"/>
</dbReference>
<dbReference type="InterPro" id="IPR001849">
    <property type="entry name" value="PH_domain"/>
</dbReference>
<dbReference type="Pfam" id="PF20399">
    <property type="entry name" value="PH_20"/>
    <property type="match status" value="1"/>
</dbReference>
<dbReference type="AlphaFoldDB" id="A0A507DXY9"/>
<evidence type="ECO:0000256" key="1">
    <source>
        <dbReference type="ARBA" id="ARBA00022553"/>
    </source>
</evidence>
<name>A0A507DXY9_9FUNG</name>
<keyword evidence="5" id="KW-1185">Reference proteome</keyword>
<accession>A0A507DXY9</accession>
<reference evidence="4 5" key="1">
    <citation type="journal article" date="2019" name="Sci. Rep.">
        <title>Comparative genomics of chytrid fungi reveal insights into the obligate biotrophic and pathogenic lifestyle of Synchytrium endobioticum.</title>
        <authorList>
            <person name="van de Vossenberg B.T.L.H."/>
            <person name="Warris S."/>
            <person name="Nguyen H.D.T."/>
            <person name="van Gent-Pelzer M.P.E."/>
            <person name="Joly D.L."/>
            <person name="van de Geest H.C."/>
            <person name="Bonants P.J.M."/>
            <person name="Smith D.S."/>
            <person name="Levesque C.A."/>
            <person name="van der Lee T.A.J."/>
        </authorList>
    </citation>
    <scope>NUCLEOTIDE SEQUENCE [LARGE SCALE GENOMIC DNA]</scope>
    <source>
        <strain evidence="4 5">CBS 809.83</strain>
    </source>
</reference>